<dbReference type="Gene3D" id="1.10.287.130">
    <property type="match status" value="1"/>
</dbReference>
<evidence type="ECO:0000256" key="4">
    <source>
        <dbReference type="SAM" id="Coils"/>
    </source>
</evidence>
<dbReference type="PRINTS" id="PR00344">
    <property type="entry name" value="BCTRLSENSOR"/>
</dbReference>
<dbReference type="PROSITE" id="PS50109">
    <property type="entry name" value="HIS_KIN"/>
    <property type="match status" value="1"/>
</dbReference>
<protein>
    <recommendedName>
        <fullName evidence="2">histidine kinase</fullName>
        <ecNumber evidence="2">2.7.13.3</ecNumber>
    </recommendedName>
</protein>
<evidence type="ECO:0000313" key="6">
    <source>
        <dbReference type="EMBL" id="NMO22321.1"/>
    </source>
</evidence>
<evidence type="ECO:0000259" key="5">
    <source>
        <dbReference type="PROSITE" id="PS50109"/>
    </source>
</evidence>
<dbReference type="EC" id="2.7.13.3" evidence="2"/>
<keyword evidence="7" id="KW-1185">Reference proteome</keyword>
<evidence type="ECO:0000256" key="3">
    <source>
        <dbReference type="ARBA" id="ARBA00022553"/>
    </source>
</evidence>
<feature type="domain" description="Histidine kinase" evidence="5">
    <location>
        <begin position="56"/>
        <end position="301"/>
    </location>
</feature>
<dbReference type="SUPFAM" id="SSF55874">
    <property type="entry name" value="ATPase domain of HSP90 chaperone/DNA topoisomerase II/histidine kinase"/>
    <property type="match status" value="1"/>
</dbReference>
<dbReference type="Pfam" id="PF00512">
    <property type="entry name" value="HisKA"/>
    <property type="match status" value="1"/>
</dbReference>
<sequence length="304" mass="33541">MTEDPDRALERRVEALTSELQHKDAELAEARTRLHELQRQLMDQEKLASLGALTAGIAHELQNPLNFVNNFSELSSRLTAELEESLRKLSGRLDAEALGEVLELLEDLRQNSQRITAHGKRASDIIRTMLRHSRRSEGTRSRVDFNTLIRESLGLAVQGLKGRAGAASVETQSELDPAVGTVELVVGDIGRLLINIVDNAFYATVQKQQQAGAGYVPRVHVSTRRDGDTVELRVRDNGPGIPEHLREKLFHPFFTTKPAGVGTGLGLALCQEIVQEHQGELRVESQPGDYAEFIITLPAPRLGA</sequence>
<reference evidence="6 7" key="1">
    <citation type="submission" date="2020-04" db="EMBL/GenBank/DDBJ databases">
        <title>Draft genome of Pyxidicoccus fallax type strain.</title>
        <authorList>
            <person name="Whitworth D.E."/>
        </authorList>
    </citation>
    <scope>NUCLEOTIDE SEQUENCE [LARGE SCALE GENOMIC DNA]</scope>
    <source>
        <strain evidence="6 7">DSM 14698</strain>
    </source>
</reference>
<dbReference type="Pfam" id="PF02518">
    <property type="entry name" value="HATPase_c"/>
    <property type="match status" value="1"/>
</dbReference>
<name>A0A848LXH5_9BACT</name>
<dbReference type="InterPro" id="IPR003594">
    <property type="entry name" value="HATPase_dom"/>
</dbReference>
<dbReference type="PANTHER" id="PTHR43065">
    <property type="entry name" value="SENSOR HISTIDINE KINASE"/>
    <property type="match status" value="1"/>
</dbReference>
<dbReference type="InterPro" id="IPR036890">
    <property type="entry name" value="HATPase_C_sf"/>
</dbReference>
<dbReference type="Proteomes" id="UP000518300">
    <property type="component" value="Unassembled WGS sequence"/>
</dbReference>
<dbReference type="SMART" id="SM00388">
    <property type="entry name" value="HisKA"/>
    <property type="match status" value="1"/>
</dbReference>
<evidence type="ECO:0000313" key="7">
    <source>
        <dbReference type="Proteomes" id="UP000518300"/>
    </source>
</evidence>
<feature type="coiled-coil region" evidence="4">
    <location>
        <begin position="6"/>
        <end position="47"/>
    </location>
</feature>
<dbReference type="EMBL" id="JABBJJ010000409">
    <property type="protein sequence ID" value="NMO22321.1"/>
    <property type="molecule type" value="Genomic_DNA"/>
</dbReference>
<gene>
    <name evidence="6" type="ORF">HG543_46820</name>
</gene>
<evidence type="ECO:0000256" key="1">
    <source>
        <dbReference type="ARBA" id="ARBA00000085"/>
    </source>
</evidence>
<dbReference type="InterPro" id="IPR036097">
    <property type="entry name" value="HisK_dim/P_sf"/>
</dbReference>
<evidence type="ECO:0000256" key="2">
    <source>
        <dbReference type="ARBA" id="ARBA00012438"/>
    </source>
</evidence>
<organism evidence="6 7">
    <name type="scientific">Pyxidicoccus fallax</name>
    <dbReference type="NCBI Taxonomy" id="394095"/>
    <lineage>
        <taxon>Bacteria</taxon>
        <taxon>Pseudomonadati</taxon>
        <taxon>Myxococcota</taxon>
        <taxon>Myxococcia</taxon>
        <taxon>Myxococcales</taxon>
        <taxon>Cystobacterineae</taxon>
        <taxon>Myxococcaceae</taxon>
        <taxon>Pyxidicoccus</taxon>
    </lineage>
</organism>
<dbReference type="PANTHER" id="PTHR43065:SF42">
    <property type="entry name" value="TWO-COMPONENT SENSOR PPRA"/>
    <property type="match status" value="1"/>
</dbReference>
<dbReference type="InterPro" id="IPR005467">
    <property type="entry name" value="His_kinase_dom"/>
</dbReference>
<dbReference type="CDD" id="cd00082">
    <property type="entry name" value="HisKA"/>
    <property type="match status" value="1"/>
</dbReference>
<dbReference type="SUPFAM" id="SSF47384">
    <property type="entry name" value="Homodimeric domain of signal transducing histidine kinase"/>
    <property type="match status" value="1"/>
</dbReference>
<dbReference type="Gene3D" id="3.30.565.10">
    <property type="entry name" value="Histidine kinase-like ATPase, C-terminal domain"/>
    <property type="match status" value="1"/>
</dbReference>
<accession>A0A848LXH5</accession>
<comment type="caution">
    <text evidence="6">The sequence shown here is derived from an EMBL/GenBank/DDBJ whole genome shotgun (WGS) entry which is preliminary data.</text>
</comment>
<dbReference type="InterPro" id="IPR003661">
    <property type="entry name" value="HisK_dim/P_dom"/>
</dbReference>
<dbReference type="GO" id="GO:0000155">
    <property type="term" value="F:phosphorelay sensor kinase activity"/>
    <property type="evidence" value="ECO:0007669"/>
    <property type="project" value="InterPro"/>
</dbReference>
<comment type="catalytic activity">
    <reaction evidence="1">
        <text>ATP + protein L-histidine = ADP + protein N-phospho-L-histidine.</text>
        <dbReference type="EC" id="2.7.13.3"/>
    </reaction>
</comment>
<keyword evidence="3" id="KW-0597">Phosphoprotein</keyword>
<dbReference type="CDD" id="cd00075">
    <property type="entry name" value="HATPase"/>
    <property type="match status" value="1"/>
</dbReference>
<dbReference type="SMART" id="SM00387">
    <property type="entry name" value="HATPase_c"/>
    <property type="match status" value="1"/>
</dbReference>
<proteinExistence type="predicted"/>
<dbReference type="InterPro" id="IPR004358">
    <property type="entry name" value="Sig_transdc_His_kin-like_C"/>
</dbReference>
<dbReference type="AlphaFoldDB" id="A0A848LXH5"/>
<keyword evidence="4" id="KW-0175">Coiled coil</keyword>
<dbReference type="RefSeq" id="WP_169351471.1">
    <property type="nucleotide sequence ID" value="NZ_JABBJJ010000409.1"/>
</dbReference>